<accession>A0A183EFJ0</accession>
<organism evidence="4">
    <name type="scientific">Gongylonema pulchrum</name>
    <dbReference type="NCBI Taxonomy" id="637853"/>
    <lineage>
        <taxon>Eukaryota</taxon>
        <taxon>Metazoa</taxon>
        <taxon>Ecdysozoa</taxon>
        <taxon>Nematoda</taxon>
        <taxon>Chromadorea</taxon>
        <taxon>Rhabditida</taxon>
        <taxon>Spirurina</taxon>
        <taxon>Spiruromorpha</taxon>
        <taxon>Spiruroidea</taxon>
        <taxon>Gongylonematidae</taxon>
        <taxon>Gongylonema</taxon>
    </lineage>
</organism>
<dbReference type="EMBL" id="UYRT01089040">
    <property type="protein sequence ID" value="VDN34445.1"/>
    <property type="molecule type" value="Genomic_DNA"/>
</dbReference>
<evidence type="ECO:0000313" key="2">
    <source>
        <dbReference type="EMBL" id="VDN34445.1"/>
    </source>
</evidence>
<keyword evidence="3" id="KW-1185">Reference proteome</keyword>
<feature type="region of interest" description="Disordered" evidence="1">
    <location>
        <begin position="78"/>
        <end position="102"/>
    </location>
</feature>
<sequence>MFGSNGGTKERKLTLLSARNFDAGSLFAEGGSTEDIQFCKSRTISLATVSSDILRVSGYTNQFKSLLTSRPALRRESGPSALLQDFDEQRGYSTAERQRVGN</sequence>
<dbReference type="Proteomes" id="UP000271098">
    <property type="component" value="Unassembled WGS sequence"/>
</dbReference>
<reference evidence="2 3" key="2">
    <citation type="submission" date="2018-11" db="EMBL/GenBank/DDBJ databases">
        <authorList>
            <consortium name="Pathogen Informatics"/>
        </authorList>
    </citation>
    <scope>NUCLEOTIDE SEQUENCE [LARGE SCALE GENOMIC DNA]</scope>
</reference>
<dbReference type="AlphaFoldDB" id="A0A183EFJ0"/>
<gene>
    <name evidence="2" type="ORF">GPUH_LOCUS19730</name>
</gene>
<proteinExistence type="predicted"/>
<evidence type="ECO:0000256" key="1">
    <source>
        <dbReference type="SAM" id="MobiDB-lite"/>
    </source>
</evidence>
<evidence type="ECO:0000313" key="3">
    <source>
        <dbReference type="Proteomes" id="UP000271098"/>
    </source>
</evidence>
<name>A0A183EFJ0_9BILA</name>
<protein>
    <submittedName>
        <fullName evidence="2 4">Uncharacterized protein</fullName>
    </submittedName>
</protein>
<dbReference type="WBParaSite" id="GPUH_0001975601-mRNA-1">
    <property type="protein sequence ID" value="GPUH_0001975601-mRNA-1"/>
    <property type="gene ID" value="GPUH_0001975601"/>
</dbReference>
<reference evidence="4" key="1">
    <citation type="submission" date="2016-06" db="UniProtKB">
        <authorList>
            <consortium name="WormBaseParasite"/>
        </authorList>
    </citation>
    <scope>IDENTIFICATION</scope>
</reference>
<evidence type="ECO:0000313" key="4">
    <source>
        <dbReference type="WBParaSite" id="GPUH_0001975601-mRNA-1"/>
    </source>
</evidence>
<dbReference type="OrthoDB" id="5809340at2759"/>